<dbReference type="InterPro" id="IPR041492">
    <property type="entry name" value="HAD_2"/>
</dbReference>
<dbReference type="Proteomes" id="UP000286773">
    <property type="component" value="Unassembled WGS sequence"/>
</dbReference>
<dbReference type="PANTHER" id="PTHR18901">
    <property type="entry name" value="2-DEOXYGLUCOSE-6-PHOSPHATE PHOSPHATASE 2"/>
    <property type="match status" value="1"/>
</dbReference>
<sequence length="227" mass="26138">MKTIIFDMDGTLINSEKKYYHIWENLLAEKKYSITLDFYKRILGKPTNQIKREFLHYFGDSFPFDLLFKKFMIKRSELISDADFELNEGVLKFVSWCSYNNVICGVATSSLRNETHHILNKLDILDIFSFSLCGDDVSKGKPHPEIFQKAAALTTSKKKDIIVFEDSMNGVISANKAGLTVCHINDFIPLTGEIKRIPIESYKDFNDVLKSKIFLELMEIETKNPVT</sequence>
<name>A0A430ARL1_9ENTE</name>
<dbReference type="InterPro" id="IPR023198">
    <property type="entry name" value="PGP-like_dom2"/>
</dbReference>
<dbReference type="EMBL" id="NGKC01000011">
    <property type="protein sequence ID" value="RSU10687.1"/>
    <property type="molecule type" value="Genomic_DNA"/>
</dbReference>
<dbReference type="RefSeq" id="WP_126814214.1">
    <property type="nucleotide sequence ID" value="NZ_NGKC01000011.1"/>
</dbReference>
<accession>A0A430ARL1</accession>
<gene>
    <name evidence="1" type="ORF">CBF27_10255</name>
</gene>
<reference evidence="1 2" key="1">
    <citation type="submission" date="2017-05" db="EMBL/GenBank/DDBJ databases">
        <title>Vagococcus spp. assemblies.</title>
        <authorList>
            <person name="Gulvik C.A."/>
        </authorList>
    </citation>
    <scope>NUCLEOTIDE SEQUENCE [LARGE SCALE GENOMIC DNA]</scope>
    <source>
        <strain evidence="1 2">LMG 24798</strain>
    </source>
</reference>
<dbReference type="AlphaFoldDB" id="A0A430ARL1"/>
<dbReference type="SUPFAM" id="SSF56784">
    <property type="entry name" value="HAD-like"/>
    <property type="match status" value="1"/>
</dbReference>
<dbReference type="NCBIfam" id="TIGR01509">
    <property type="entry name" value="HAD-SF-IA-v3"/>
    <property type="match status" value="1"/>
</dbReference>
<dbReference type="InterPro" id="IPR036412">
    <property type="entry name" value="HAD-like_sf"/>
</dbReference>
<organism evidence="1 2">
    <name type="scientific">Vagococcus acidifermentans</name>
    <dbReference type="NCBI Taxonomy" id="564710"/>
    <lineage>
        <taxon>Bacteria</taxon>
        <taxon>Bacillati</taxon>
        <taxon>Bacillota</taxon>
        <taxon>Bacilli</taxon>
        <taxon>Lactobacillales</taxon>
        <taxon>Enterococcaceae</taxon>
        <taxon>Vagococcus</taxon>
    </lineage>
</organism>
<dbReference type="OrthoDB" id="9797743at2"/>
<dbReference type="InterPro" id="IPR006439">
    <property type="entry name" value="HAD-SF_hydro_IA"/>
</dbReference>
<dbReference type="Gene3D" id="1.10.150.240">
    <property type="entry name" value="Putative phosphatase, domain 2"/>
    <property type="match status" value="1"/>
</dbReference>
<protein>
    <recommendedName>
        <fullName evidence="3">Hydrolase</fullName>
    </recommendedName>
</protein>
<dbReference type="InterPro" id="IPR023214">
    <property type="entry name" value="HAD_sf"/>
</dbReference>
<evidence type="ECO:0008006" key="3">
    <source>
        <dbReference type="Google" id="ProtNLM"/>
    </source>
</evidence>
<proteinExistence type="predicted"/>
<dbReference type="Pfam" id="PF13419">
    <property type="entry name" value="HAD_2"/>
    <property type="match status" value="1"/>
</dbReference>
<evidence type="ECO:0000313" key="2">
    <source>
        <dbReference type="Proteomes" id="UP000286773"/>
    </source>
</evidence>
<dbReference type="PANTHER" id="PTHR18901:SF38">
    <property type="entry name" value="PSEUDOURIDINE-5'-PHOSPHATASE"/>
    <property type="match status" value="1"/>
</dbReference>
<dbReference type="SFLD" id="SFLDG01129">
    <property type="entry name" value="C1.5:_HAD__Beta-PGM__Phosphata"/>
    <property type="match status" value="1"/>
</dbReference>
<comment type="caution">
    <text evidence="1">The sequence shown here is derived from an EMBL/GenBank/DDBJ whole genome shotgun (WGS) entry which is preliminary data.</text>
</comment>
<dbReference type="SFLD" id="SFLDS00003">
    <property type="entry name" value="Haloacid_Dehalogenase"/>
    <property type="match status" value="1"/>
</dbReference>
<dbReference type="Gene3D" id="3.40.50.1000">
    <property type="entry name" value="HAD superfamily/HAD-like"/>
    <property type="match status" value="1"/>
</dbReference>
<evidence type="ECO:0000313" key="1">
    <source>
        <dbReference type="EMBL" id="RSU10687.1"/>
    </source>
</evidence>
<keyword evidence="2" id="KW-1185">Reference proteome</keyword>